<organism evidence="1 2">
    <name type="scientific">Lecanicillium saksenae</name>
    <dbReference type="NCBI Taxonomy" id="468837"/>
    <lineage>
        <taxon>Eukaryota</taxon>
        <taxon>Fungi</taxon>
        <taxon>Dikarya</taxon>
        <taxon>Ascomycota</taxon>
        <taxon>Pezizomycotina</taxon>
        <taxon>Sordariomycetes</taxon>
        <taxon>Hypocreomycetidae</taxon>
        <taxon>Hypocreales</taxon>
        <taxon>Cordycipitaceae</taxon>
        <taxon>Lecanicillium</taxon>
    </lineage>
</organism>
<reference evidence="1" key="1">
    <citation type="submission" date="2022-07" db="EMBL/GenBank/DDBJ databases">
        <title>Genome Sequence of Lecanicillium saksenae.</title>
        <authorList>
            <person name="Buettner E."/>
        </authorList>
    </citation>
    <scope>NUCLEOTIDE SEQUENCE</scope>
    <source>
        <strain evidence="1">VT-O1</strain>
    </source>
</reference>
<dbReference type="EMBL" id="JANAKD010003283">
    <property type="protein sequence ID" value="KAJ3472271.1"/>
    <property type="molecule type" value="Genomic_DNA"/>
</dbReference>
<evidence type="ECO:0000313" key="1">
    <source>
        <dbReference type="EMBL" id="KAJ3472271.1"/>
    </source>
</evidence>
<name>A0ACC1QBE2_9HYPO</name>
<keyword evidence="2" id="KW-1185">Reference proteome</keyword>
<gene>
    <name evidence="1" type="ORF">NLG97_g11132</name>
</gene>
<protein>
    <submittedName>
        <fullName evidence="1">Uncharacterized protein</fullName>
    </submittedName>
</protein>
<comment type="caution">
    <text evidence="1">The sequence shown here is derived from an EMBL/GenBank/DDBJ whole genome shotgun (WGS) entry which is preliminary data.</text>
</comment>
<accession>A0ACC1QBE2</accession>
<dbReference type="Proteomes" id="UP001148737">
    <property type="component" value="Unassembled WGS sequence"/>
</dbReference>
<evidence type="ECO:0000313" key="2">
    <source>
        <dbReference type="Proteomes" id="UP001148737"/>
    </source>
</evidence>
<proteinExistence type="predicted"/>
<sequence>MRPSPTKIVIVPIDKDGNPEVLPSVSAAKFASQGPDRTTNVVSGVPTVVYTVTQTATVTSRQTVTTRETVTLIITQAV</sequence>